<sequence length="87" mass="9826">MPQPAFWHDDSGSVRFWVMVDGNAVGASVSRQTLHHRFMPGRTDDDQPLATYTAHADLLHDAVRRRVATGSIEPVMLREHDLPQPPR</sequence>
<organism evidence="1 2">
    <name type="scientific">Pseudaquabacterium pictum</name>
    <dbReference type="NCBI Taxonomy" id="2315236"/>
    <lineage>
        <taxon>Bacteria</taxon>
        <taxon>Pseudomonadati</taxon>
        <taxon>Pseudomonadota</taxon>
        <taxon>Betaproteobacteria</taxon>
        <taxon>Burkholderiales</taxon>
        <taxon>Sphaerotilaceae</taxon>
        <taxon>Pseudaquabacterium</taxon>
    </lineage>
</organism>
<dbReference type="SUPFAM" id="SSF160272">
    <property type="entry name" value="Shew3726-like"/>
    <property type="match status" value="1"/>
</dbReference>
<evidence type="ECO:0008006" key="3">
    <source>
        <dbReference type="Google" id="ProtNLM"/>
    </source>
</evidence>
<protein>
    <recommendedName>
        <fullName evidence="3">DUF1488 domain-containing protein</fullName>
    </recommendedName>
</protein>
<evidence type="ECO:0000313" key="1">
    <source>
        <dbReference type="EMBL" id="GCL61477.1"/>
    </source>
</evidence>
<gene>
    <name evidence="1" type="ORF">AQPW35_05580</name>
</gene>
<comment type="caution">
    <text evidence="1">The sequence shown here is derived from an EMBL/GenBank/DDBJ whole genome shotgun (WGS) entry which is preliminary data.</text>
</comment>
<dbReference type="Proteomes" id="UP000301751">
    <property type="component" value="Unassembled WGS sequence"/>
</dbReference>
<dbReference type="EMBL" id="BJCL01000001">
    <property type="protein sequence ID" value="GCL61477.1"/>
    <property type="molecule type" value="Genomic_DNA"/>
</dbReference>
<reference evidence="2" key="1">
    <citation type="submission" date="2019-03" db="EMBL/GenBank/DDBJ databases">
        <title>Aquabacterium pictum sp.nov., the first bacteriochlorophyll a-containing freshwater bacterium in the genus Aquabacterium of the class Betaproteobacteria.</title>
        <authorList>
            <person name="Hirose S."/>
            <person name="Tank M."/>
            <person name="Hara E."/>
            <person name="Tamaki H."/>
            <person name="Takaichi S."/>
            <person name="Haruta S."/>
            <person name="Hanada S."/>
        </authorList>
    </citation>
    <scope>NUCLEOTIDE SEQUENCE [LARGE SCALE GENOMIC DNA]</scope>
    <source>
        <strain evidence="2">W35</strain>
    </source>
</reference>
<name>A0A480AM60_9BURK</name>
<dbReference type="OrthoDB" id="9153594at2"/>
<proteinExistence type="predicted"/>
<dbReference type="InterPro" id="IPR009962">
    <property type="entry name" value="DUF1488"/>
</dbReference>
<evidence type="ECO:0000313" key="2">
    <source>
        <dbReference type="Proteomes" id="UP000301751"/>
    </source>
</evidence>
<dbReference type="AlphaFoldDB" id="A0A480AM60"/>
<dbReference type="InterPro" id="IPR036692">
    <property type="entry name" value="Shew3726-like_sf"/>
</dbReference>
<dbReference type="RefSeq" id="WP_137731223.1">
    <property type="nucleotide sequence ID" value="NZ_BJCL01000001.1"/>
</dbReference>
<dbReference type="Pfam" id="PF07369">
    <property type="entry name" value="DUF1488"/>
    <property type="match status" value="1"/>
</dbReference>
<accession>A0A480AM60</accession>
<keyword evidence="2" id="KW-1185">Reference proteome</keyword>